<name>A0A498KUL8_MALDO</name>
<feature type="domain" description="RNase H type-1" evidence="1">
    <location>
        <begin position="23"/>
        <end position="103"/>
    </location>
</feature>
<proteinExistence type="predicted"/>
<comment type="caution">
    <text evidence="2">The sequence shown here is derived from an EMBL/GenBank/DDBJ whole genome shotgun (WGS) entry which is preliminary data.</text>
</comment>
<dbReference type="CDD" id="cd06222">
    <property type="entry name" value="RNase_H_like"/>
    <property type="match status" value="1"/>
</dbReference>
<gene>
    <name evidence="2" type="ORF">DVH24_034032</name>
</gene>
<dbReference type="PANTHER" id="PTHR47723">
    <property type="entry name" value="OS05G0353850 PROTEIN"/>
    <property type="match status" value="1"/>
</dbReference>
<dbReference type="Proteomes" id="UP000290289">
    <property type="component" value="Chromosome 1"/>
</dbReference>
<evidence type="ECO:0000313" key="2">
    <source>
        <dbReference type="EMBL" id="RXI09415.1"/>
    </source>
</evidence>
<dbReference type="SUPFAM" id="SSF53098">
    <property type="entry name" value="Ribonuclease H-like"/>
    <property type="match status" value="1"/>
</dbReference>
<dbReference type="STRING" id="3750.A0A498KUL8"/>
<dbReference type="AlphaFoldDB" id="A0A498KUL8"/>
<protein>
    <recommendedName>
        <fullName evidence="1">RNase H type-1 domain-containing protein</fullName>
    </recommendedName>
</protein>
<organism evidence="2 3">
    <name type="scientific">Malus domestica</name>
    <name type="common">Apple</name>
    <name type="synonym">Pyrus malus</name>
    <dbReference type="NCBI Taxonomy" id="3750"/>
    <lineage>
        <taxon>Eukaryota</taxon>
        <taxon>Viridiplantae</taxon>
        <taxon>Streptophyta</taxon>
        <taxon>Embryophyta</taxon>
        <taxon>Tracheophyta</taxon>
        <taxon>Spermatophyta</taxon>
        <taxon>Magnoliopsida</taxon>
        <taxon>eudicotyledons</taxon>
        <taxon>Gunneridae</taxon>
        <taxon>Pentapetalae</taxon>
        <taxon>rosids</taxon>
        <taxon>fabids</taxon>
        <taxon>Rosales</taxon>
        <taxon>Rosaceae</taxon>
        <taxon>Amygdaloideae</taxon>
        <taxon>Maleae</taxon>
        <taxon>Malus</taxon>
    </lineage>
</organism>
<accession>A0A498KUL8</accession>
<dbReference type="GO" id="GO:0004523">
    <property type="term" value="F:RNA-DNA hybrid ribonuclease activity"/>
    <property type="evidence" value="ECO:0007669"/>
    <property type="project" value="InterPro"/>
</dbReference>
<sequence length="145" mass="16469">MKHERHSKVNGSPIVARTCNFGENTIFVTEALVLSDVLKFAKVKGFKDVYVEGDSKLVIDSMLNKYKMPWGLKTIIEDIKLLAHSFSSISWAHVFREVNFLASITTSIVHSIHDTFNWDRSLPTIARNAHLFDCTESGCTRDFSF</sequence>
<reference evidence="2 3" key="1">
    <citation type="submission" date="2018-10" db="EMBL/GenBank/DDBJ databases">
        <title>A high-quality apple genome assembly.</title>
        <authorList>
            <person name="Hu J."/>
        </authorList>
    </citation>
    <scope>NUCLEOTIDE SEQUENCE [LARGE SCALE GENOMIC DNA]</scope>
    <source>
        <strain evidence="3">cv. HFTH1</strain>
        <tissue evidence="2">Young leaf</tissue>
    </source>
</reference>
<dbReference type="Gene3D" id="3.30.420.10">
    <property type="entry name" value="Ribonuclease H-like superfamily/Ribonuclease H"/>
    <property type="match status" value="1"/>
</dbReference>
<dbReference type="InterPro" id="IPR053151">
    <property type="entry name" value="RNase_H-like"/>
</dbReference>
<dbReference type="PANTHER" id="PTHR47723:SF23">
    <property type="entry name" value="REVERSE TRANSCRIPTASE-LIKE PROTEIN"/>
    <property type="match status" value="1"/>
</dbReference>
<evidence type="ECO:0000313" key="3">
    <source>
        <dbReference type="Proteomes" id="UP000290289"/>
    </source>
</evidence>
<dbReference type="Pfam" id="PF13456">
    <property type="entry name" value="RVT_3"/>
    <property type="match status" value="1"/>
</dbReference>
<keyword evidence="3" id="KW-1185">Reference proteome</keyword>
<evidence type="ECO:0000259" key="1">
    <source>
        <dbReference type="Pfam" id="PF13456"/>
    </source>
</evidence>
<dbReference type="EMBL" id="RDQH01000327">
    <property type="protein sequence ID" value="RXI09415.1"/>
    <property type="molecule type" value="Genomic_DNA"/>
</dbReference>
<dbReference type="InterPro" id="IPR012337">
    <property type="entry name" value="RNaseH-like_sf"/>
</dbReference>
<dbReference type="GO" id="GO:0003676">
    <property type="term" value="F:nucleic acid binding"/>
    <property type="evidence" value="ECO:0007669"/>
    <property type="project" value="InterPro"/>
</dbReference>
<dbReference type="InterPro" id="IPR036397">
    <property type="entry name" value="RNaseH_sf"/>
</dbReference>
<dbReference type="InterPro" id="IPR044730">
    <property type="entry name" value="RNase_H-like_dom_plant"/>
</dbReference>
<dbReference type="InterPro" id="IPR002156">
    <property type="entry name" value="RNaseH_domain"/>
</dbReference>